<protein>
    <recommendedName>
        <fullName evidence="4">threonine ammonia-lyase</fullName>
        <ecNumber evidence="4">4.3.1.19</ecNumber>
    </recommendedName>
    <alternativeName>
        <fullName evidence="8">Threonine deaminase</fullName>
    </alternativeName>
</protein>
<dbReference type="InterPro" id="IPR036052">
    <property type="entry name" value="TrpB-like_PALP_sf"/>
</dbReference>
<evidence type="ECO:0000256" key="6">
    <source>
        <dbReference type="ARBA" id="ARBA00023239"/>
    </source>
</evidence>
<evidence type="ECO:0000256" key="1">
    <source>
        <dbReference type="ARBA" id="ARBA00001274"/>
    </source>
</evidence>
<proteinExistence type="inferred from homology"/>
<dbReference type="GO" id="GO:0004794">
    <property type="term" value="F:threonine deaminase activity"/>
    <property type="evidence" value="ECO:0007669"/>
    <property type="project" value="UniProtKB-EC"/>
</dbReference>
<comment type="similarity">
    <text evidence="3">Belongs to the serine/threonine dehydratase family.</text>
</comment>
<dbReference type="Gene3D" id="3.40.50.1100">
    <property type="match status" value="2"/>
</dbReference>
<dbReference type="GO" id="GO:0003941">
    <property type="term" value="F:L-serine ammonia-lyase activity"/>
    <property type="evidence" value="ECO:0007669"/>
    <property type="project" value="TreeGrafter"/>
</dbReference>
<gene>
    <name evidence="10" type="ORF">EV213_11345</name>
</gene>
<dbReference type="AlphaFoldDB" id="A0A4R6TVG8"/>
<name>A0A4R6TVG8_9BACI</name>
<feature type="domain" description="Tryptophan synthase beta chain-like PALP" evidence="9">
    <location>
        <begin position="18"/>
        <end position="304"/>
    </location>
</feature>
<dbReference type="RefSeq" id="WP_243740179.1">
    <property type="nucleotide sequence ID" value="NZ_SNYJ01000013.1"/>
</dbReference>
<comment type="caution">
    <text evidence="10">The sequence shown here is derived from an EMBL/GenBank/DDBJ whole genome shotgun (WGS) entry which is preliminary data.</text>
</comment>
<dbReference type="FunFam" id="3.40.50.1100:FF:000007">
    <property type="entry name" value="L-threonine dehydratase catabolic TdcB"/>
    <property type="match status" value="1"/>
</dbReference>
<dbReference type="InterPro" id="IPR044561">
    <property type="entry name" value="ACT_ThrD-II-like"/>
</dbReference>
<dbReference type="InterPro" id="IPR050147">
    <property type="entry name" value="Ser/Thr_Dehydratase"/>
</dbReference>
<reference evidence="10 11" key="1">
    <citation type="submission" date="2019-03" db="EMBL/GenBank/DDBJ databases">
        <title>Genomic Encyclopedia of Type Strains, Phase IV (KMG-IV): sequencing the most valuable type-strain genomes for metagenomic binning, comparative biology and taxonomic classification.</title>
        <authorList>
            <person name="Goeker M."/>
        </authorList>
    </citation>
    <scope>NUCLEOTIDE SEQUENCE [LARGE SCALE GENOMIC DNA]</scope>
    <source>
        <strain evidence="10 11">DSM 28697</strain>
    </source>
</reference>
<keyword evidence="5" id="KW-0663">Pyridoxal phosphate</keyword>
<organism evidence="10 11">
    <name type="scientific">Aureibacillus halotolerans</name>
    <dbReference type="NCBI Taxonomy" id="1508390"/>
    <lineage>
        <taxon>Bacteria</taxon>
        <taxon>Bacillati</taxon>
        <taxon>Bacillota</taxon>
        <taxon>Bacilli</taxon>
        <taxon>Bacillales</taxon>
        <taxon>Bacillaceae</taxon>
        <taxon>Aureibacillus</taxon>
    </lineage>
</organism>
<comment type="function">
    <text evidence="7">Catalyzes the anaerobic formation of alpha-ketobutyrate and ammonia from threonine in a two-step reaction. The first step involved a dehydration of threonine and a production of enamine intermediates (aminocrotonate), which tautomerizes to its imine form (iminobutyrate). Both intermediates are unstable and short-lived. The second step is the nonenzymatic hydrolysis of the enamine/imine intermediates to form 2-ketobutyrate and free ammonia. In the low water environment of the cell, the second step is accelerated by RidA.</text>
</comment>
<dbReference type="EC" id="4.3.1.19" evidence="4"/>
<dbReference type="EMBL" id="SNYJ01000013">
    <property type="protein sequence ID" value="TDQ37411.1"/>
    <property type="molecule type" value="Genomic_DNA"/>
</dbReference>
<dbReference type="GO" id="GO:0006565">
    <property type="term" value="P:L-serine catabolic process"/>
    <property type="evidence" value="ECO:0007669"/>
    <property type="project" value="TreeGrafter"/>
</dbReference>
<evidence type="ECO:0000256" key="5">
    <source>
        <dbReference type="ARBA" id="ARBA00022898"/>
    </source>
</evidence>
<evidence type="ECO:0000259" key="9">
    <source>
        <dbReference type="Pfam" id="PF00291"/>
    </source>
</evidence>
<dbReference type="InterPro" id="IPR005789">
    <property type="entry name" value="Thr_deHydtase_catblc"/>
</dbReference>
<evidence type="ECO:0000256" key="2">
    <source>
        <dbReference type="ARBA" id="ARBA00001933"/>
    </source>
</evidence>
<evidence type="ECO:0000256" key="8">
    <source>
        <dbReference type="ARBA" id="ARBA00031427"/>
    </source>
</evidence>
<dbReference type="SUPFAM" id="SSF53686">
    <property type="entry name" value="Tryptophan synthase beta subunit-like PLP-dependent enzymes"/>
    <property type="match status" value="1"/>
</dbReference>
<dbReference type="Pfam" id="PF00291">
    <property type="entry name" value="PALP"/>
    <property type="match status" value="1"/>
</dbReference>
<keyword evidence="11" id="KW-1185">Reference proteome</keyword>
<comment type="catalytic activity">
    <reaction evidence="1">
        <text>L-threonine = 2-oxobutanoate + NH4(+)</text>
        <dbReference type="Rhea" id="RHEA:22108"/>
        <dbReference type="ChEBI" id="CHEBI:16763"/>
        <dbReference type="ChEBI" id="CHEBI:28938"/>
        <dbReference type="ChEBI" id="CHEBI:57926"/>
        <dbReference type="EC" id="4.3.1.19"/>
    </reaction>
</comment>
<comment type="cofactor">
    <cofactor evidence="2">
        <name>pyridoxal 5'-phosphate</name>
        <dbReference type="ChEBI" id="CHEBI:597326"/>
    </cofactor>
</comment>
<dbReference type="InterPro" id="IPR001926">
    <property type="entry name" value="TrpB-like_PALP"/>
</dbReference>
<keyword evidence="6" id="KW-0456">Lyase</keyword>
<dbReference type="NCBIfam" id="TIGR01127">
    <property type="entry name" value="ilvA_1Cterm"/>
    <property type="match status" value="1"/>
</dbReference>
<dbReference type="GO" id="GO:0009097">
    <property type="term" value="P:isoleucine biosynthetic process"/>
    <property type="evidence" value="ECO:0007669"/>
    <property type="project" value="TreeGrafter"/>
</dbReference>
<evidence type="ECO:0000256" key="7">
    <source>
        <dbReference type="ARBA" id="ARBA00025527"/>
    </source>
</evidence>
<dbReference type="Proteomes" id="UP000295632">
    <property type="component" value="Unassembled WGS sequence"/>
</dbReference>
<sequence length="409" mass="44024">MVQIKAIHEAYEALRGVVHETPLDFSDTFSELSGSKVYLKLENLQKTGSFKIRGSYIKMSRLSEKERKAGVVAASAGNHAQGVAYAGQLLGIPCTIVMPINAPLSKIEATKRYGATVVLQGNGFDEALAYAQKLQLETGATFIHAFDDEAIVTGQGTLGLEVIKQLPEVDAVILPIGGGGLIAGVGIAIKALKPSVQIIGVEASACPSMTESIRRKELYQVPTMATMADGIAVKRPGELTFRLIQDVVDNIVCVDEKELASTMLLLLERNKQLVEGSGASSVAALLGDKLPSLKGKNVVAVLSGGNVDVNFISRIIEYGMAEAGRYFSFATIVPDKPGQLQQLLRRVAELEANVLNVHHQRAGTNVFPGQTSIHLSLETRDRAHIQSIEESLQNEGYVLREKSESIFDD</sequence>
<evidence type="ECO:0000256" key="4">
    <source>
        <dbReference type="ARBA" id="ARBA00012096"/>
    </source>
</evidence>
<evidence type="ECO:0000313" key="11">
    <source>
        <dbReference type="Proteomes" id="UP000295632"/>
    </source>
</evidence>
<dbReference type="PANTHER" id="PTHR48078:SF6">
    <property type="entry name" value="L-THREONINE DEHYDRATASE CATABOLIC TDCB"/>
    <property type="match status" value="1"/>
</dbReference>
<evidence type="ECO:0000313" key="10">
    <source>
        <dbReference type="EMBL" id="TDQ37411.1"/>
    </source>
</evidence>
<dbReference type="GO" id="GO:0006567">
    <property type="term" value="P:L-threonine catabolic process"/>
    <property type="evidence" value="ECO:0007669"/>
    <property type="project" value="InterPro"/>
</dbReference>
<accession>A0A4R6TVG8</accession>
<dbReference type="CDD" id="cd04886">
    <property type="entry name" value="ACT_ThrD-II-like"/>
    <property type="match status" value="1"/>
</dbReference>
<dbReference type="CDD" id="cd01562">
    <property type="entry name" value="Thr-dehyd"/>
    <property type="match status" value="1"/>
</dbReference>
<dbReference type="PANTHER" id="PTHR48078">
    <property type="entry name" value="THREONINE DEHYDRATASE, MITOCHONDRIAL-RELATED"/>
    <property type="match status" value="1"/>
</dbReference>
<evidence type="ECO:0000256" key="3">
    <source>
        <dbReference type="ARBA" id="ARBA00010869"/>
    </source>
</evidence>